<dbReference type="SUPFAM" id="SSF53335">
    <property type="entry name" value="S-adenosyl-L-methionine-dependent methyltransferases"/>
    <property type="match status" value="1"/>
</dbReference>
<dbReference type="InterPro" id="IPR004556">
    <property type="entry name" value="HemK-like"/>
</dbReference>
<evidence type="ECO:0000313" key="5">
    <source>
        <dbReference type="EMBL" id="SVA02665.1"/>
    </source>
</evidence>
<dbReference type="GO" id="GO:0032259">
    <property type="term" value="P:methylation"/>
    <property type="evidence" value="ECO:0007669"/>
    <property type="project" value="UniProtKB-KW"/>
</dbReference>
<organism evidence="5">
    <name type="scientific">marine metagenome</name>
    <dbReference type="NCBI Taxonomy" id="408172"/>
    <lineage>
        <taxon>unclassified sequences</taxon>
        <taxon>metagenomes</taxon>
        <taxon>ecological metagenomes</taxon>
    </lineage>
</organism>
<dbReference type="NCBIfam" id="TIGR03533">
    <property type="entry name" value="L3_gln_methyl"/>
    <property type="match status" value="1"/>
</dbReference>
<keyword evidence="3" id="KW-0949">S-adenosyl-L-methionine</keyword>
<keyword evidence="2" id="KW-0808">Transferase</keyword>
<feature type="domain" description="Methyltransferase small" evidence="4">
    <location>
        <begin position="109"/>
        <end position="189"/>
    </location>
</feature>
<gene>
    <name evidence="5" type="ORF">METZ01_LOCUS55519</name>
</gene>
<dbReference type="NCBIfam" id="TIGR00536">
    <property type="entry name" value="hemK_fam"/>
    <property type="match status" value="1"/>
</dbReference>
<proteinExistence type="predicted"/>
<evidence type="ECO:0000256" key="1">
    <source>
        <dbReference type="ARBA" id="ARBA00022603"/>
    </source>
</evidence>
<protein>
    <recommendedName>
        <fullName evidence="4">Methyltransferase small domain-containing protein</fullName>
    </recommendedName>
</protein>
<accession>A0A381SF21</accession>
<evidence type="ECO:0000256" key="3">
    <source>
        <dbReference type="ARBA" id="ARBA00022691"/>
    </source>
</evidence>
<keyword evidence="1" id="KW-0489">Methyltransferase</keyword>
<name>A0A381SF21_9ZZZZ</name>
<dbReference type="GO" id="GO:0005829">
    <property type="term" value="C:cytosol"/>
    <property type="evidence" value="ECO:0007669"/>
    <property type="project" value="TreeGrafter"/>
</dbReference>
<dbReference type="InterPro" id="IPR029063">
    <property type="entry name" value="SAM-dependent_MTases_sf"/>
</dbReference>
<dbReference type="InterPro" id="IPR017127">
    <property type="entry name" value="Ribosome_uL3_MTase"/>
</dbReference>
<reference evidence="5" key="1">
    <citation type="submission" date="2018-05" db="EMBL/GenBank/DDBJ databases">
        <authorList>
            <person name="Lanie J.A."/>
            <person name="Ng W.-L."/>
            <person name="Kazmierczak K.M."/>
            <person name="Andrzejewski T.M."/>
            <person name="Davidsen T.M."/>
            <person name="Wayne K.J."/>
            <person name="Tettelin H."/>
            <person name="Glass J.I."/>
            <person name="Rusch D."/>
            <person name="Podicherti R."/>
            <person name="Tsui H.-C.T."/>
            <person name="Winkler M.E."/>
        </authorList>
    </citation>
    <scope>NUCLEOTIDE SEQUENCE</scope>
</reference>
<dbReference type="CDD" id="cd02440">
    <property type="entry name" value="AdoMet_MTases"/>
    <property type="match status" value="1"/>
</dbReference>
<dbReference type="PANTHER" id="PTHR47806:SF1">
    <property type="entry name" value="RIBOSOMAL PROTEIN UL3 GLUTAMINE METHYLTRANSFERASE"/>
    <property type="match status" value="1"/>
</dbReference>
<dbReference type="GO" id="GO:0003676">
    <property type="term" value="F:nucleic acid binding"/>
    <property type="evidence" value="ECO:0007669"/>
    <property type="project" value="InterPro"/>
</dbReference>
<dbReference type="PROSITE" id="PS00092">
    <property type="entry name" value="N6_MTASE"/>
    <property type="match status" value="1"/>
</dbReference>
<dbReference type="InterPro" id="IPR002052">
    <property type="entry name" value="DNA_methylase_N6_adenine_CS"/>
</dbReference>
<evidence type="ECO:0000256" key="2">
    <source>
        <dbReference type="ARBA" id="ARBA00022679"/>
    </source>
</evidence>
<dbReference type="Gene3D" id="3.40.50.150">
    <property type="entry name" value="Vaccinia Virus protein VP39"/>
    <property type="match status" value="1"/>
</dbReference>
<dbReference type="AlphaFoldDB" id="A0A381SF21"/>
<dbReference type="EMBL" id="UINC01003028">
    <property type="protein sequence ID" value="SVA02665.1"/>
    <property type="molecule type" value="Genomic_DNA"/>
</dbReference>
<feature type="non-terminal residue" evidence="5">
    <location>
        <position position="1"/>
    </location>
</feature>
<dbReference type="GO" id="GO:0036009">
    <property type="term" value="F:protein-glutamine N-methyltransferase activity"/>
    <property type="evidence" value="ECO:0007669"/>
    <property type="project" value="InterPro"/>
</dbReference>
<dbReference type="Pfam" id="PF05175">
    <property type="entry name" value="MTS"/>
    <property type="match status" value="1"/>
</dbReference>
<sequence length="281" mass="31238">VRRVANRLKQASDIYYGHGSNSAHMEAWVLVHGLLKQRVGDSIDEAFERCVDDCVSLRLGDRVPAAYLTGLAWYFNRWFEVERGVMIPRSPIGEVIETNLRPWLREPPDRIMDLCCGTGCLGVMAALAFPEASVTLIDIDERALSSARSNVLRHGVSDTVEILRSDLFEQLEPNVYDVIIANPPYVSADEFEHLPKEYGYEPRTGLAAGHDGLACWRSILSEIGKWMSPNGILVGETGSATAGFLNAFPSYDIFWPVLERAVQQEDGGFGVFVADAETFLR</sequence>
<evidence type="ECO:0000259" key="4">
    <source>
        <dbReference type="Pfam" id="PF05175"/>
    </source>
</evidence>
<dbReference type="InterPro" id="IPR007848">
    <property type="entry name" value="Small_mtfrase_dom"/>
</dbReference>
<dbReference type="PANTHER" id="PTHR47806">
    <property type="entry name" value="50S RIBOSOMAL PROTEIN L3 GLUTAMINE METHYLTRANSFERASE"/>
    <property type="match status" value="1"/>
</dbReference>